<feature type="transmembrane region" description="Helical" evidence="1">
    <location>
        <begin position="314"/>
        <end position="334"/>
    </location>
</feature>
<dbReference type="InterPro" id="IPR045528">
    <property type="entry name" value="DO-GTPase2"/>
</dbReference>
<feature type="transmembrane region" description="Helical" evidence="1">
    <location>
        <begin position="57"/>
        <end position="74"/>
    </location>
</feature>
<feature type="transmembrane region" description="Helical" evidence="1">
    <location>
        <begin position="283"/>
        <end position="307"/>
    </location>
</feature>
<evidence type="ECO:0000256" key="1">
    <source>
        <dbReference type="SAM" id="Phobius"/>
    </source>
</evidence>
<keyword evidence="1" id="KW-1133">Transmembrane helix</keyword>
<feature type="domain" description="Double-GTPase 2" evidence="2">
    <location>
        <begin position="422"/>
        <end position="614"/>
    </location>
</feature>
<dbReference type="Gene3D" id="3.40.50.300">
    <property type="entry name" value="P-loop containing nucleotide triphosphate hydrolases"/>
    <property type="match status" value="1"/>
</dbReference>
<dbReference type="EMBL" id="VOQF01000005">
    <property type="protein sequence ID" value="TXC90921.1"/>
    <property type="molecule type" value="Genomic_DNA"/>
</dbReference>
<protein>
    <recommendedName>
        <fullName evidence="2">Double-GTPase 2 domain-containing protein</fullName>
    </recommendedName>
</protein>
<dbReference type="RefSeq" id="WP_146947513.1">
    <property type="nucleotide sequence ID" value="NZ_VOQF01000005.1"/>
</dbReference>
<sequence length="694" mass="79157">MDTYLEKGFRVLNGIVFILSVLIWQFKFESFAINSLLGLVIPAFFILMWGHDKVRRSFISSISFALIVLSLTILPLNMDYILYSLGTVVMIVIASFILRPTLEYIGICLYLFFGFYLFFFVQYVGGIKGLFTSEILALLNQSYYSFEWLPTIMSAKWAILIIAYAIYLAKAALTKEFIRMKLFHIVMSVISFPFLLLPLIISGYIYALYKHVFSYATIFRNTVKVEKNILSTSSQPAYEKYIFKKAFVDAKNVMQTAFKTNRLHVKEIYHSIKKNKNTYGKAIHLFLSIISYSAIFATFTVGNALIAISAAIHFSLLAIYSAPVFAFWTIVYYGDQTYRKINNISTVCSTCYHHSALPTYHCPSCQTAHTLMVPSKFGTLKRKCQCGHKISTSIFNGRSQLDASCHTCSTPIYSSEATTLQIPVIGGTSAGKTSFVMSSMASLINESESKDWTFRYPKAEFKDSIEAFYRNQSVGVRPIKTQSRTPEAQYVGITTKKSKIEKILYLYDPSGETFETSGDFKKQRYLEHYDGLVFVIDPFSIANVRERYQREYNVNAVNPSFADFENIFDRFLIELQESYGIKAHEKITKPIAIVVNKIDQVLKNEVGTETAKQLAATRDDMKNISDATHFLCKEFLASVGMNNFLRKVDNKLSNYQFFAYSSHKKEQTVDHTSEPLLWLLGELHKDLKIINDGK</sequence>
<feature type="transmembrane region" description="Helical" evidence="1">
    <location>
        <begin position="80"/>
        <end position="98"/>
    </location>
</feature>
<feature type="transmembrane region" description="Helical" evidence="1">
    <location>
        <begin position="9"/>
        <end position="26"/>
    </location>
</feature>
<feature type="transmembrane region" description="Helical" evidence="1">
    <location>
        <begin position="32"/>
        <end position="50"/>
    </location>
</feature>
<gene>
    <name evidence="3" type="ORF">FS935_08415</name>
</gene>
<comment type="caution">
    <text evidence="3">The sequence shown here is derived from an EMBL/GenBank/DDBJ whole genome shotgun (WGS) entry which is preliminary data.</text>
</comment>
<evidence type="ECO:0000259" key="2">
    <source>
        <dbReference type="Pfam" id="PF19993"/>
    </source>
</evidence>
<dbReference type="AlphaFoldDB" id="A0A5C6W501"/>
<reference evidence="3 4" key="1">
    <citation type="journal article" date="2005" name="Int. J. Syst. Evol. Microbiol.">
        <title>Bacillus litoralis sp. nov., isolated from a tidal flat of the Yellow Sea in Korea.</title>
        <authorList>
            <person name="Yoon J.H."/>
            <person name="Oh T.K."/>
        </authorList>
    </citation>
    <scope>NUCLEOTIDE SEQUENCE [LARGE SCALE GENOMIC DNA]</scope>
    <source>
        <strain evidence="3 4">SW-211</strain>
    </source>
</reference>
<feature type="transmembrane region" description="Helical" evidence="1">
    <location>
        <begin position="148"/>
        <end position="170"/>
    </location>
</feature>
<keyword evidence="4" id="KW-1185">Reference proteome</keyword>
<dbReference type="OrthoDB" id="2990125at2"/>
<organism evidence="3 4">
    <name type="scientific">Metabacillus litoralis</name>
    <dbReference type="NCBI Taxonomy" id="152268"/>
    <lineage>
        <taxon>Bacteria</taxon>
        <taxon>Bacillati</taxon>
        <taxon>Bacillota</taxon>
        <taxon>Bacilli</taxon>
        <taxon>Bacillales</taxon>
        <taxon>Bacillaceae</taxon>
        <taxon>Metabacillus</taxon>
    </lineage>
</organism>
<dbReference type="Pfam" id="PF19993">
    <property type="entry name" value="DO-GTPase2"/>
    <property type="match status" value="1"/>
</dbReference>
<evidence type="ECO:0000313" key="3">
    <source>
        <dbReference type="EMBL" id="TXC90921.1"/>
    </source>
</evidence>
<keyword evidence="1" id="KW-0472">Membrane</keyword>
<feature type="transmembrane region" description="Helical" evidence="1">
    <location>
        <begin position="105"/>
        <end position="124"/>
    </location>
</feature>
<evidence type="ECO:0000313" key="4">
    <source>
        <dbReference type="Proteomes" id="UP000321363"/>
    </source>
</evidence>
<dbReference type="Proteomes" id="UP000321363">
    <property type="component" value="Unassembled WGS sequence"/>
</dbReference>
<feature type="transmembrane region" description="Helical" evidence="1">
    <location>
        <begin position="182"/>
        <end position="207"/>
    </location>
</feature>
<accession>A0A5C6W501</accession>
<keyword evidence="1" id="KW-0812">Transmembrane</keyword>
<dbReference type="InterPro" id="IPR027417">
    <property type="entry name" value="P-loop_NTPase"/>
</dbReference>
<proteinExistence type="predicted"/>
<name>A0A5C6W501_9BACI</name>
<dbReference type="SUPFAM" id="SSF52540">
    <property type="entry name" value="P-loop containing nucleoside triphosphate hydrolases"/>
    <property type="match status" value="1"/>
</dbReference>